<evidence type="ECO:0000313" key="1">
    <source>
        <dbReference type="EMBL" id="KAG2642628.1"/>
    </source>
</evidence>
<keyword evidence="2" id="KW-1185">Reference proteome</keyword>
<dbReference type="AlphaFoldDB" id="A0A8T0W5P1"/>
<accession>A0A8T0W5P1</accession>
<proteinExistence type="predicted"/>
<dbReference type="PANTHER" id="PTHR34630:SF17">
    <property type="entry name" value="OS06G0304700 PROTEIN"/>
    <property type="match status" value="1"/>
</dbReference>
<sequence length="300" mass="32638">MSECPPPPFDGLRKLPSTIKFLEISDWNRVTSGKELTQMLCCLPKLSELTIKRCGKITGLGVVEQLKEEETDEALLLLPPQLQKLDIWDCPELSLRADSPYGGNGGSLQALSSLHSLDIDHCPKFLACYLPSPSSSGFPFPTSLQSLLLDGVEKLAPLSNLASLVNLQIWDCGGSEGAGLRRLLAHGCLSELFVTGTPNLFSTECCSEGTLEPSSSPSTKLQWLETDDVAGVLAAPICTLLSSSLTCLSLWPNEEMERFTEEQEEALQLLTSLQQLDLSDCNKLQCFPAGLQRLSNHCVL</sequence>
<reference evidence="1" key="1">
    <citation type="submission" date="2020-05" db="EMBL/GenBank/DDBJ databases">
        <title>WGS assembly of Panicum virgatum.</title>
        <authorList>
            <person name="Lovell J.T."/>
            <person name="Jenkins J."/>
            <person name="Shu S."/>
            <person name="Juenger T.E."/>
            <person name="Schmutz J."/>
        </authorList>
    </citation>
    <scope>NUCLEOTIDE SEQUENCE</scope>
    <source>
        <strain evidence="1">AP13</strain>
    </source>
</reference>
<dbReference type="SUPFAM" id="SSF52047">
    <property type="entry name" value="RNI-like"/>
    <property type="match status" value="1"/>
</dbReference>
<protein>
    <submittedName>
        <fullName evidence="1">Uncharacterized protein</fullName>
    </submittedName>
</protein>
<name>A0A8T0W5P1_PANVG</name>
<dbReference type="PANTHER" id="PTHR34630">
    <property type="entry name" value="OS11G0677101 PROTEIN"/>
    <property type="match status" value="1"/>
</dbReference>
<dbReference type="Gene3D" id="3.80.10.10">
    <property type="entry name" value="Ribonuclease Inhibitor"/>
    <property type="match status" value="1"/>
</dbReference>
<dbReference type="InterPro" id="IPR032675">
    <property type="entry name" value="LRR_dom_sf"/>
</dbReference>
<evidence type="ECO:0000313" key="2">
    <source>
        <dbReference type="Proteomes" id="UP000823388"/>
    </source>
</evidence>
<comment type="caution">
    <text evidence="1">The sequence shown here is derived from an EMBL/GenBank/DDBJ whole genome shotgun (WGS) entry which is preliminary data.</text>
</comment>
<gene>
    <name evidence="1" type="ORF">PVAP13_2KG191173</name>
</gene>
<dbReference type="EMBL" id="CM029039">
    <property type="protein sequence ID" value="KAG2642628.1"/>
    <property type="molecule type" value="Genomic_DNA"/>
</dbReference>
<dbReference type="Proteomes" id="UP000823388">
    <property type="component" value="Chromosome 2K"/>
</dbReference>
<organism evidence="1 2">
    <name type="scientific">Panicum virgatum</name>
    <name type="common">Blackwell switchgrass</name>
    <dbReference type="NCBI Taxonomy" id="38727"/>
    <lineage>
        <taxon>Eukaryota</taxon>
        <taxon>Viridiplantae</taxon>
        <taxon>Streptophyta</taxon>
        <taxon>Embryophyta</taxon>
        <taxon>Tracheophyta</taxon>
        <taxon>Spermatophyta</taxon>
        <taxon>Magnoliopsida</taxon>
        <taxon>Liliopsida</taxon>
        <taxon>Poales</taxon>
        <taxon>Poaceae</taxon>
        <taxon>PACMAD clade</taxon>
        <taxon>Panicoideae</taxon>
        <taxon>Panicodae</taxon>
        <taxon>Paniceae</taxon>
        <taxon>Panicinae</taxon>
        <taxon>Panicum</taxon>
        <taxon>Panicum sect. Hiantes</taxon>
    </lineage>
</organism>